<sequence length="263" mass="27225">MGDGAAHPAGRPVVTTPTQPLPRRITPANVLVTPLVLLAALGALFWYLSGLELDDIERRSINADTILTHLWEHVELVAVSSVLVIVIAVPLGVLLTRPALRLVTPPLLGLANIGQAIPSIGILVLLAVTVGIGFDKAVLALVALAMLPVLRNTMIGVSTVDKSLIDAARGMGLTRTTVLLRVELPLAVPVILAGVRIALILNVSSATLATYTNAGGLGTLIATGVTLNRLPVLITGSVLTAVLALTVDWLAGLAEAALRPRGI</sequence>
<accession>A0A7Z1B0C3</accession>
<keyword evidence="3 6" id="KW-0812">Transmembrane</keyword>
<comment type="similarity">
    <text evidence="6">Belongs to the binding-protein-dependent transport system permease family.</text>
</comment>
<dbReference type="PROSITE" id="PS50928">
    <property type="entry name" value="ABC_TM1"/>
    <property type="match status" value="1"/>
</dbReference>
<evidence type="ECO:0000313" key="8">
    <source>
        <dbReference type="EMBL" id="OLF12326.1"/>
    </source>
</evidence>
<dbReference type="PANTHER" id="PTHR30177:SF4">
    <property type="entry name" value="OSMOPROTECTANT IMPORT PERMEASE PROTEIN OSMW"/>
    <property type="match status" value="1"/>
</dbReference>
<keyword evidence="2 6" id="KW-0813">Transport</keyword>
<dbReference type="InterPro" id="IPR051204">
    <property type="entry name" value="ABC_transp_perm/SBD"/>
</dbReference>
<dbReference type="InterPro" id="IPR000515">
    <property type="entry name" value="MetI-like"/>
</dbReference>
<evidence type="ECO:0000259" key="7">
    <source>
        <dbReference type="PROSITE" id="PS50928"/>
    </source>
</evidence>
<dbReference type="AlphaFoldDB" id="A0A7Z1B0C3"/>
<keyword evidence="9" id="KW-1185">Reference proteome</keyword>
<feature type="transmembrane region" description="Helical" evidence="6">
    <location>
        <begin position="28"/>
        <end position="48"/>
    </location>
</feature>
<dbReference type="InterPro" id="IPR035906">
    <property type="entry name" value="MetI-like_sf"/>
</dbReference>
<evidence type="ECO:0000256" key="4">
    <source>
        <dbReference type="ARBA" id="ARBA00022989"/>
    </source>
</evidence>
<feature type="transmembrane region" description="Helical" evidence="6">
    <location>
        <begin position="178"/>
        <end position="201"/>
    </location>
</feature>
<keyword evidence="5 6" id="KW-0472">Membrane</keyword>
<reference evidence="8 9" key="1">
    <citation type="submission" date="2016-12" db="EMBL/GenBank/DDBJ databases">
        <title>The draft genome sequence of Actinophytocola xinjiangensis.</title>
        <authorList>
            <person name="Wang W."/>
            <person name="Yuan L."/>
        </authorList>
    </citation>
    <scope>NUCLEOTIDE SEQUENCE [LARGE SCALE GENOMIC DNA]</scope>
    <source>
        <strain evidence="8 9">CGMCC 4.4663</strain>
    </source>
</reference>
<protein>
    <recommendedName>
        <fullName evidence="7">ABC transmembrane type-1 domain-containing protein</fullName>
    </recommendedName>
</protein>
<feature type="transmembrane region" description="Helical" evidence="6">
    <location>
        <begin position="76"/>
        <end position="95"/>
    </location>
</feature>
<feature type="transmembrane region" description="Helical" evidence="6">
    <location>
        <begin position="230"/>
        <end position="251"/>
    </location>
</feature>
<evidence type="ECO:0000313" key="9">
    <source>
        <dbReference type="Proteomes" id="UP000185696"/>
    </source>
</evidence>
<dbReference type="GO" id="GO:0055085">
    <property type="term" value="P:transmembrane transport"/>
    <property type="evidence" value="ECO:0007669"/>
    <property type="project" value="InterPro"/>
</dbReference>
<dbReference type="Gene3D" id="1.10.3720.10">
    <property type="entry name" value="MetI-like"/>
    <property type="match status" value="1"/>
</dbReference>
<dbReference type="EMBL" id="MSIF01000003">
    <property type="protein sequence ID" value="OLF12326.1"/>
    <property type="molecule type" value="Genomic_DNA"/>
</dbReference>
<comment type="caution">
    <text evidence="8">The sequence shown here is derived from an EMBL/GenBank/DDBJ whole genome shotgun (WGS) entry which is preliminary data.</text>
</comment>
<dbReference type="PANTHER" id="PTHR30177">
    <property type="entry name" value="GLYCINE BETAINE/L-PROLINE TRANSPORT SYSTEM PERMEASE PROTEIN PROW"/>
    <property type="match status" value="1"/>
</dbReference>
<keyword evidence="4 6" id="KW-1133">Transmembrane helix</keyword>
<comment type="subcellular location">
    <subcellularLocation>
        <location evidence="6">Cell membrane</location>
        <topology evidence="6">Multi-pass membrane protein</topology>
    </subcellularLocation>
    <subcellularLocation>
        <location evidence="1">Membrane</location>
        <topology evidence="1">Multi-pass membrane protein</topology>
    </subcellularLocation>
</comment>
<dbReference type="GO" id="GO:0005886">
    <property type="term" value="C:plasma membrane"/>
    <property type="evidence" value="ECO:0007669"/>
    <property type="project" value="UniProtKB-SubCell"/>
</dbReference>
<evidence type="ECO:0000256" key="6">
    <source>
        <dbReference type="RuleBase" id="RU363032"/>
    </source>
</evidence>
<evidence type="ECO:0000256" key="1">
    <source>
        <dbReference type="ARBA" id="ARBA00004141"/>
    </source>
</evidence>
<dbReference type="OrthoDB" id="9801163at2"/>
<dbReference type="Proteomes" id="UP000185696">
    <property type="component" value="Unassembled WGS sequence"/>
</dbReference>
<organism evidence="8 9">
    <name type="scientific">Actinophytocola xinjiangensis</name>
    <dbReference type="NCBI Taxonomy" id="485602"/>
    <lineage>
        <taxon>Bacteria</taxon>
        <taxon>Bacillati</taxon>
        <taxon>Actinomycetota</taxon>
        <taxon>Actinomycetes</taxon>
        <taxon>Pseudonocardiales</taxon>
        <taxon>Pseudonocardiaceae</taxon>
    </lineage>
</organism>
<proteinExistence type="inferred from homology"/>
<evidence type="ECO:0000256" key="3">
    <source>
        <dbReference type="ARBA" id="ARBA00022692"/>
    </source>
</evidence>
<feature type="domain" description="ABC transmembrane type-1" evidence="7">
    <location>
        <begin position="70"/>
        <end position="251"/>
    </location>
</feature>
<name>A0A7Z1B0C3_9PSEU</name>
<feature type="transmembrane region" description="Helical" evidence="6">
    <location>
        <begin position="107"/>
        <end position="132"/>
    </location>
</feature>
<dbReference type="SUPFAM" id="SSF161098">
    <property type="entry name" value="MetI-like"/>
    <property type="match status" value="1"/>
</dbReference>
<dbReference type="CDD" id="cd06261">
    <property type="entry name" value="TM_PBP2"/>
    <property type="match status" value="1"/>
</dbReference>
<dbReference type="GO" id="GO:0031460">
    <property type="term" value="P:glycine betaine transport"/>
    <property type="evidence" value="ECO:0007669"/>
    <property type="project" value="TreeGrafter"/>
</dbReference>
<gene>
    <name evidence="8" type="ORF">BLA60_10165</name>
</gene>
<dbReference type="Pfam" id="PF00528">
    <property type="entry name" value="BPD_transp_1"/>
    <property type="match status" value="1"/>
</dbReference>
<evidence type="ECO:0000256" key="2">
    <source>
        <dbReference type="ARBA" id="ARBA00022448"/>
    </source>
</evidence>
<evidence type="ECO:0000256" key="5">
    <source>
        <dbReference type="ARBA" id="ARBA00023136"/>
    </source>
</evidence>